<reference evidence="3" key="1">
    <citation type="submission" date="2015-04" db="EMBL/GenBank/DDBJ databases">
        <title>The genome sequence of the plant pathogenic Rhizarian Plasmodiophora brassicae reveals insights in its biotrophic life cycle and the origin of chitin synthesis.</title>
        <authorList>
            <person name="Schwelm A."/>
            <person name="Fogelqvist J."/>
            <person name="Knaust A."/>
            <person name="Julke S."/>
            <person name="Lilja T."/>
            <person name="Dhandapani V."/>
            <person name="Bonilla-Rosso G."/>
            <person name="Karlsson M."/>
            <person name="Shevchenko A."/>
            <person name="Choi S.R."/>
            <person name="Kim H.G."/>
            <person name="Park J.Y."/>
            <person name="Lim Y.P."/>
            <person name="Ludwig-Muller J."/>
            <person name="Dixelius C."/>
        </authorList>
    </citation>
    <scope>NUCLEOTIDE SEQUENCE</scope>
    <source>
        <tissue evidence="3">Potato root galls</tissue>
    </source>
</reference>
<name>A0A0H5QJT8_9EUKA</name>
<evidence type="ECO:0000259" key="2">
    <source>
        <dbReference type="Pfam" id="PF07992"/>
    </source>
</evidence>
<protein>
    <recommendedName>
        <fullName evidence="2">FAD/NAD(P)-binding domain-containing protein</fullName>
    </recommendedName>
</protein>
<dbReference type="PRINTS" id="PR00411">
    <property type="entry name" value="PNDRDTASEI"/>
</dbReference>
<dbReference type="EMBL" id="HACM01001450">
    <property type="protein sequence ID" value="CRZ01892.1"/>
    <property type="molecule type" value="Transcribed_RNA"/>
</dbReference>
<dbReference type="AlphaFoldDB" id="A0A0H5QJT8"/>
<feature type="non-terminal residue" evidence="3">
    <location>
        <position position="1"/>
    </location>
</feature>
<dbReference type="GO" id="GO:0050660">
    <property type="term" value="F:flavin adenine dinucleotide binding"/>
    <property type="evidence" value="ECO:0007669"/>
    <property type="project" value="TreeGrafter"/>
</dbReference>
<evidence type="ECO:0000256" key="1">
    <source>
        <dbReference type="ARBA" id="ARBA00007532"/>
    </source>
</evidence>
<dbReference type="PRINTS" id="PR00368">
    <property type="entry name" value="FADPNR"/>
</dbReference>
<dbReference type="InterPro" id="IPR050151">
    <property type="entry name" value="Class-I_Pyr_Nuc-Dis_Oxidored"/>
</dbReference>
<accession>A0A0H5QJT8</accession>
<dbReference type="SUPFAM" id="SSF51905">
    <property type="entry name" value="FAD/NAD(P)-binding domain"/>
    <property type="match status" value="1"/>
</dbReference>
<evidence type="ECO:0000313" key="3">
    <source>
        <dbReference type="EMBL" id="CRZ01892.1"/>
    </source>
</evidence>
<proteinExistence type="inferred from homology"/>
<organism evidence="3">
    <name type="scientific">Spongospora subterranea</name>
    <dbReference type="NCBI Taxonomy" id="70186"/>
    <lineage>
        <taxon>Eukaryota</taxon>
        <taxon>Sar</taxon>
        <taxon>Rhizaria</taxon>
        <taxon>Endomyxa</taxon>
        <taxon>Phytomyxea</taxon>
        <taxon>Plasmodiophorida</taxon>
        <taxon>Plasmodiophoridae</taxon>
        <taxon>Spongospora</taxon>
    </lineage>
</organism>
<feature type="domain" description="FAD/NAD(P)-binding" evidence="2">
    <location>
        <begin position="35"/>
        <end position="275"/>
    </location>
</feature>
<sequence>SSLNPHIDRLQRILMDDPVRSNPNAPPAPAVDTPYDLVVLGAGPAGLAAAAKALDLGAKVALIEKDQSSRDRWRMIRYIMSTVDYYCSREKNNGDRPDSSSSISVNPMQTDRDISDLHELGCEIFYGTGKLIGKNMAEVNGVQIPFKKAIIAVGCRSTDNSLKVAYESMSMSEFKPRNIVIIGATPSSISVALALSKIGHKLTIVTKESEIFNDAISSEVLNDYVRQLLQMSSIRIVTLNQFVRISQDPATGTLRVLLNSGPSLHHSVKADSVIIMEDDLPVFSEIGLDSAEQK</sequence>
<dbReference type="PANTHER" id="PTHR22912:SF151">
    <property type="entry name" value="DIHYDROLIPOYL DEHYDROGENASE, MITOCHONDRIAL"/>
    <property type="match status" value="1"/>
</dbReference>
<dbReference type="GO" id="GO:0006103">
    <property type="term" value="P:2-oxoglutarate metabolic process"/>
    <property type="evidence" value="ECO:0007669"/>
    <property type="project" value="TreeGrafter"/>
</dbReference>
<dbReference type="GO" id="GO:0004148">
    <property type="term" value="F:dihydrolipoyl dehydrogenase (NADH) activity"/>
    <property type="evidence" value="ECO:0007669"/>
    <property type="project" value="TreeGrafter"/>
</dbReference>
<dbReference type="InterPro" id="IPR036188">
    <property type="entry name" value="FAD/NAD-bd_sf"/>
</dbReference>
<comment type="similarity">
    <text evidence="1">Belongs to the class-I pyridine nucleotide-disulfide oxidoreductase family.</text>
</comment>
<dbReference type="PANTHER" id="PTHR22912">
    <property type="entry name" value="DISULFIDE OXIDOREDUCTASE"/>
    <property type="match status" value="1"/>
</dbReference>
<dbReference type="Pfam" id="PF07992">
    <property type="entry name" value="Pyr_redox_2"/>
    <property type="match status" value="1"/>
</dbReference>
<dbReference type="InterPro" id="IPR023753">
    <property type="entry name" value="FAD/NAD-binding_dom"/>
</dbReference>
<dbReference type="Gene3D" id="3.50.50.60">
    <property type="entry name" value="FAD/NAD(P)-binding domain"/>
    <property type="match status" value="3"/>
</dbReference>